<sequence length="259" mass="28448">MDYKLIRCEPLFDNSVIKIVLNAPKGNVLEAAMLREILHALQGPCTNKDVKLIVFEGEGKHFSFGASVPEHTKERAAMMLNAFHAVFYQLARMATPTMAVVRGQCLGGGMELALACNFIVADSTAMFGQPEIVLGVLPPPASVMLPKKVGQALADDMVLTGRSIDAAEAHARGLVNLLADQGQDAWEAAAAWIEKYILPKSAASLRIANSAVRKDFFRGIWEDLPRMEGIYLKELMETHDANEGINAFIEKRKPVWKNE</sequence>
<evidence type="ECO:0000313" key="3">
    <source>
        <dbReference type="EMBL" id="HGH61932.1"/>
    </source>
</evidence>
<dbReference type="CDD" id="cd06558">
    <property type="entry name" value="crotonase-like"/>
    <property type="match status" value="1"/>
</dbReference>
<comment type="caution">
    <text evidence="3">The sequence shown here is derived from an EMBL/GenBank/DDBJ whole genome shotgun (WGS) entry which is preliminary data.</text>
</comment>
<gene>
    <name evidence="3" type="ORF">ENV54_11625</name>
</gene>
<organism evidence="3">
    <name type="scientific">Desulfomonile tiedjei</name>
    <dbReference type="NCBI Taxonomy" id="2358"/>
    <lineage>
        <taxon>Bacteria</taxon>
        <taxon>Pseudomonadati</taxon>
        <taxon>Thermodesulfobacteriota</taxon>
        <taxon>Desulfomonilia</taxon>
        <taxon>Desulfomonilales</taxon>
        <taxon>Desulfomonilaceae</taxon>
        <taxon>Desulfomonile</taxon>
    </lineage>
</organism>
<dbReference type="InterPro" id="IPR001753">
    <property type="entry name" value="Enoyl-CoA_hydra/iso"/>
</dbReference>
<dbReference type="Gene3D" id="1.10.12.10">
    <property type="entry name" value="Lyase 2-enoyl-coa Hydratase, Chain A, domain 2"/>
    <property type="match status" value="1"/>
</dbReference>
<dbReference type="Pfam" id="PF00378">
    <property type="entry name" value="ECH_1"/>
    <property type="match status" value="1"/>
</dbReference>
<evidence type="ECO:0000256" key="2">
    <source>
        <dbReference type="ARBA" id="ARBA00023239"/>
    </source>
</evidence>
<reference evidence="3" key="1">
    <citation type="journal article" date="2020" name="mSystems">
        <title>Genome- and Community-Level Interaction Insights into Carbon Utilization and Element Cycling Functions of Hydrothermarchaeota in Hydrothermal Sediment.</title>
        <authorList>
            <person name="Zhou Z."/>
            <person name="Liu Y."/>
            <person name="Xu W."/>
            <person name="Pan J."/>
            <person name="Luo Z.H."/>
            <person name="Li M."/>
        </authorList>
    </citation>
    <scope>NUCLEOTIDE SEQUENCE [LARGE SCALE GENOMIC DNA]</scope>
    <source>
        <strain evidence="3">SpSt-769</strain>
    </source>
</reference>
<dbReference type="PANTHER" id="PTHR11941">
    <property type="entry name" value="ENOYL-COA HYDRATASE-RELATED"/>
    <property type="match status" value="1"/>
</dbReference>
<protein>
    <submittedName>
        <fullName evidence="3">Cyclohexa-1,5-dienecarbonyl-CoA hydratase</fullName>
    </submittedName>
</protein>
<evidence type="ECO:0000256" key="1">
    <source>
        <dbReference type="ARBA" id="ARBA00005254"/>
    </source>
</evidence>
<dbReference type="EMBL" id="DTGT01000380">
    <property type="protein sequence ID" value="HGH61932.1"/>
    <property type="molecule type" value="Genomic_DNA"/>
</dbReference>
<name>A0A7C4EVD6_9BACT</name>
<dbReference type="AlphaFoldDB" id="A0A7C4EVD6"/>
<comment type="similarity">
    <text evidence="1">Belongs to the enoyl-CoA hydratase/isomerase family.</text>
</comment>
<dbReference type="InterPro" id="IPR014748">
    <property type="entry name" value="Enoyl-CoA_hydra_C"/>
</dbReference>
<dbReference type="GO" id="GO:0006635">
    <property type="term" value="P:fatty acid beta-oxidation"/>
    <property type="evidence" value="ECO:0007669"/>
    <property type="project" value="TreeGrafter"/>
</dbReference>
<accession>A0A7C4EVD6</accession>
<dbReference type="SUPFAM" id="SSF52096">
    <property type="entry name" value="ClpP/crotonase"/>
    <property type="match status" value="1"/>
</dbReference>
<keyword evidence="2" id="KW-0456">Lyase</keyword>
<proteinExistence type="inferred from homology"/>
<dbReference type="GO" id="GO:0016829">
    <property type="term" value="F:lyase activity"/>
    <property type="evidence" value="ECO:0007669"/>
    <property type="project" value="UniProtKB-KW"/>
</dbReference>
<dbReference type="Gene3D" id="3.90.226.10">
    <property type="entry name" value="2-enoyl-CoA Hydratase, Chain A, domain 1"/>
    <property type="match status" value="1"/>
</dbReference>
<dbReference type="PANTHER" id="PTHR11941:SF54">
    <property type="entry name" value="ENOYL-COA HYDRATASE, MITOCHONDRIAL"/>
    <property type="match status" value="1"/>
</dbReference>
<dbReference type="InterPro" id="IPR029045">
    <property type="entry name" value="ClpP/crotonase-like_dom_sf"/>
</dbReference>